<feature type="domain" description="HTH araC/xylS-type" evidence="4">
    <location>
        <begin position="158"/>
        <end position="252"/>
    </location>
</feature>
<evidence type="ECO:0000256" key="2">
    <source>
        <dbReference type="ARBA" id="ARBA00023125"/>
    </source>
</evidence>
<evidence type="ECO:0000256" key="1">
    <source>
        <dbReference type="ARBA" id="ARBA00023015"/>
    </source>
</evidence>
<dbReference type="Proteomes" id="UP000292886">
    <property type="component" value="Chromosome"/>
</dbReference>
<dbReference type="SMART" id="SM00342">
    <property type="entry name" value="HTH_ARAC"/>
    <property type="match status" value="1"/>
</dbReference>
<dbReference type="InterPro" id="IPR018060">
    <property type="entry name" value="HTH_AraC"/>
</dbReference>
<proteinExistence type="predicted"/>
<accession>A0A4P6YUB7</accession>
<name>A0A4P6YUB7_9LACO</name>
<keyword evidence="1" id="KW-0805">Transcription regulation</keyword>
<keyword evidence="6" id="KW-1185">Reference proteome</keyword>
<evidence type="ECO:0000256" key="3">
    <source>
        <dbReference type="ARBA" id="ARBA00023163"/>
    </source>
</evidence>
<dbReference type="KEGG" id="wei:EQG49_07470"/>
<dbReference type="InterPro" id="IPR050204">
    <property type="entry name" value="AraC_XylS_family_regulators"/>
</dbReference>
<dbReference type="GO" id="GO:0003700">
    <property type="term" value="F:DNA-binding transcription factor activity"/>
    <property type="evidence" value="ECO:0007669"/>
    <property type="project" value="InterPro"/>
</dbReference>
<dbReference type="PROSITE" id="PS01124">
    <property type="entry name" value="HTH_ARAC_FAMILY_2"/>
    <property type="match status" value="1"/>
</dbReference>
<dbReference type="Pfam" id="PF12833">
    <property type="entry name" value="HTH_18"/>
    <property type="match status" value="1"/>
</dbReference>
<protein>
    <submittedName>
        <fullName evidence="5">AraC family transcriptional regulator</fullName>
    </submittedName>
</protein>
<sequence>MWLTLAPEILKPFINQIVYSTAEANDAPYTVPAGKYHVLGFQLTGQLIRLEDVTKQPLTTLGITGLAISATTYQSVGATSSILVFFEPGALAALKMVDPRDITGASVDLQLITRQANSWFDLQERLIAQQLAPIKIVNQVIEWLYQRIQTYEPNMWLQQTIALINQNHGQLSLTDLSHEMLLSSKQLQRRFSANVGLTVKSYSELIQFDYLGHQTFTNLADAAIIGNYYDQAHFTKMTKRLTGQTPKQYFKLD</sequence>
<evidence type="ECO:0000313" key="5">
    <source>
        <dbReference type="EMBL" id="QBO36306.1"/>
    </source>
</evidence>
<reference evidence="6" key="1">
    <citation type="submission" date="2019-03" db="EMBL/GenBank/DDBJ databases">
        <title>Weissella sp. 26KH-42 Genome sequencing.</title>
        <authorList>
            <person name="Heo J."/>
            <person name="Kim S.-J."/>
            <person name="Kim J.-S."/>
            <person name="Hong S.-B."/>
            <person name="Kwon S.-W."/>
        </authorList>
    </citation>
    <scope>NUCLEOTIDE SEQUENCE [LARGE SCALE GENOMIC DNA]</scope>
    <source>
        <strain evidence="6">26KH-42</strain>
    </source>
</reference>
<dbReference type="OrthoDB" id="62429at2"/>
<dbReference type="PANTHER" id="PTHR46796:SF13">
    <property type="entry name" value="HTH-TYPE TRANSCRIPTIONAL ACTIVATOR RHAS"/>
    <property type="match status" value="1"/>
</dbReference>
<dbReference type="EMBL" id="CP037940">
    <property type="protein sequence ID" value="QBO36306.1"/>
    <property type="molecule type" value="Genomic_DNA"/>
</dbReference>
<organism evidence="5 6">
    <name type="scientific">Periweissella cryptocerci</name>
    <dbReference type="NCBI Taxonomy" id="2506420"/>
    <lineage>
        <taxon>Bacteria</taxon>
        <taxon>Bacillati</taxon>
        <taxon>Bacillota</taxon>
        <taxon>Bacilli</taxon>
        <taxon>Lactobacillales</taxon>
        <taxon>Lactobacillaceae</taxon>
        <taxon>Periweissella</taxon>
    </lineage>
</organism>
<keyword evidence="3" id="KW-0804">Transcription</keyword>
<dbReference type="Gene3D" id="1.10.10.60">
    <property type="entry name" value="Homeodomain-like"/>
    <property type="match status" value="1"/>
</dbReference>
<evidence type="ECO:0000313" key="6">
    <source>
        <dbReference type="Proteomes" id="UP000292886"/>
    </source>
</evidence>
<dbReference type="AlphaFoldDB" id="A0A4P6YUB7"/>
<keyword evidence="2" id="KW-0238">DNA-binding</keyword>
<gene>
    <name evidence="5" type="ORF">EQG49_07470</name>
</gene>
<dbReference type="RefSeq" id="WP_133363383.1">
    <property type="nucleotide sequence ID" value="NZ_CP037940.1"/>
</dbReference>
<dbReference type="PANTHER" id="PTHR46796">
    <property type="entry name" value="HTH-TYPE TRANSCRIPTIONAL ACTIVATOR RHAS-RELATED"/>
    <property type="match status" value="1"/>
</dbReference>
<evidence type="ECO:0000259" key="4">
    <source>
        <dbReference type="PROSITE" id="PS01124"/>
    </source>
</evidence>
<dbReference type="GO" id="GO:0043565">
    <property type="term" value="F:sequence-specific DNA binding"/>
    <property type="evidence" value="ECO:0007669"/>
    <property type="project" value="InterPro"/>
</dbReference>